<organism evidence="2 3">
    <name type="scientific">Dryococelus australis</name>
    <dbReference type="NCBI Taxonomy" id="614101"/>
    <lineage>
        <taxon>Eukaryota</taxon>
        <taxon>Metazoa</taxon>
        <taxon>Ecdysozoa</taxon>
        <taxon>Arthropoda</taxon>
        <taxon>Hexapoda</taxon>
        <taxon>Insecta</taxon>
        <taxon>Pterygota</taxon>
        <taxon>Neoptera</taxon>
        <taxon>Polyneoptera</taxon>
        <taxon>Phasmatodea</taxon>
        <taxon>Verophasmatodea</taxon>
        <taxon>Anareolatae</taxon>
        <taxon>Phasmatidae</taxon>
        <taxon>Eurycanthinae</taxon>
        <taxon>Dryococelus</taxon>
    </lineage>
</organism>
<protein>
    <submittedName>
        <fullName evidence="2">Uncharacterized protein</fullName>
    </submittedName>
</protein>
<feature type="compositionally biased region" description="Gly residues" evidence="1">
    <location>
        <begin position="14"/>
        <end position="24"/>
    </location>
</feature>
<name>A0ABQ9GFV7_9NEOP</name>
<reference evidence="2 3" key="1">
    <citation type="submission" date="2023-02" db="EMBL/GenBank/DDBJ databases">
        <title>LHISI_Scaffold_Assembly.</title>
        <authorList>
            <person name="Stuart O.P."/>
            <person name="Cleave R."/>
            <person name="Magrath M.J.L."/>
            <person name="Mikheyev A.S."/>
        </authorList>
    </citation>
    <scope>NUCLEOTIDE SEQUENCE [LARGE SCALE GENOMIC DNA]</scope>
    <source>
        <strain evidence="2">Daus_M_001</strain>
        <tissue evidence="2">Leg muscle</tissue>
    </source>
</reference>
<feature type="non-terminal residue" evidence="2">
    <location>
        <position position="90"/>
    </location>
</feature>
<evidence type="ECO:0000256" key="1">
    <source>
        <dbReference type="SAM" id="MobiDB-lite"/>
    </source>
</evidence>
<feature type="compositionally biased region" description="Polar residues" evidence="1">
    <location>
        <begin position="71"/>
        <end position="90"/>
    </location>
</feature>
<dbReference type="EMBL" id="JARBHB010000013">
    <property type="protein sequence ID" value="KAJ8870134.1"/>
    <property type="molecule type" value="Genomic_DNA"/>
</dbReference>
<sequence length="90" mass="8995">MHPQYMPQQYSGLPPGGFGQGGLPGASRPSPSVTPGSYQQPLVPQGGPPMQRMGPSASGFPQGGGRAPPLQGSQNTGVPNGPSMSLPGSQ</sequence>
<feature type="compositionally biased region" description="Polar residues" evidence="1">
    <location>
        <begin position="1"/>
        <end position="11"/>
    </location>
</feature>
<gene>
    <name evidence="2" type="ORF">PR048_029146</name>
</gene>
<dbReference type="Proteomes" id="UP001159363">
    <property type="component" value="Chromosome 12"/>
</dbReference>
<feature type="compositionally biased region" description="Polar residues" evidence="1">
    <location>
        <begin position="29"/>
        <end position="42"/>
    </location>
</feature>
<evidence type="ECO:0000313" key="3">
    <source>
        <dbReference type="Proteomes" id="UP001159363"/>
    </source>
</evidence>
<keyword evidence="3" id="KW-1185">Reference proteome</keyword>
<evidence type="ECO:0000313" key="2">
    <source>
        <dbReference type="EMBL" id="KAJ8870134.1"/>
    </source>
</evidence>
<proteinExistence type="predicted"/>
<comment type="caution">
    <text evidence="2">The sequence shown here is derived from an EMBL/GenBank/DDBJ whole genome shotgun (WGS) entry which is preliminary data.</text>
</comment>
<feature type="compositionally biased region" description="Low complexity" evidence="1">
    <location>
        <begin position="44"/>
        <end position="55"/>
    </location>
</feature>
<feature type="region of interest" description="Disordered" evidence="1">
    <location>
        <begin position="1"/>
        <end position="90"/>
    </location>
</feature>
<accession>A0ABQ9GFV7</accession>